<comment type="similarity">
    <text evidence="1">Belongs to the short-chain dehydrogenases/reductases (SDR) family.</text>
</comment>
<dbReference type="PANTHER" id="PTHR43544">
    <property type="entry name" value="SHORT-CHAIN DEHYDROGENASE/REDUCTASE"/>
    <property type="match status" value="1"/>
</dbReference>
<dbReference type="GO" id="GO:0016491">
    <property type="term" value="F:oxidoreductase activity"/>
    <property type="evidence" value="ECO:0007669"/>
    <property type="project" value="TreeGrafter"/>
</dbReference>
<evidence type="ECO:0000313" key="3">
    <source>
        <dbReference type="Proteomes" id="UP001305414"/>
    </source>
</evidence>
<accession>A0AAN7UK14</accession>
<dbReference type="InterPro" id="IPR036291">
    <property type="entry name" value="NAD(P)-bd_dom_sf"/>
</dbReference>
<dbReference type="SUPFAM" id="SSF51735">
    <property type="entry name" value="NAD(P)-binding Rossmann-fold domains"/>
    <property type="match status" value="1"/>
</dbReference>
<comment type="caution">
    <text evidence="2">The sequence shown here is derived from an EMBL/GenBank/DDBJ whole genome shotgun (WGS) entry which is preliminary data.</text>
</comment>
<protein>
    <recommendedName>
        <fullName evidence="4">Short chain dehydrogenase</fullName>
    </recommendedName>
</protein>
<reference evidence="2 3" key="1">
    <citation type="submission" date="2023-10" db="EMBL/GenBank/DDBJ databases">
        <title>Draft genome sequence of Xylaria bambusicola isolate GMP-LS, the root and basal stem rot pathogen of sugarcane in Indonesia.</title>
        <authorList>
            <person name="Selvaraj P."/>
            <person name="Muralishankar V."/>
            <person name="Muruganantham S."/>
            <person name="Sp S."/>
            <person name="Haryani S."/>
            <person name="Lau K.J.X."/>
            <person name="Naqvi N.I."/>
        </authorList>
    </citation>
    <scope>NUCLEOTIDE SEQUENCE [LARGE SCALE GENOMIC DNA]</scope>
    <source>
        <strain evidence="2">GMP-LS</strain>
    </source>
</reference>
<dbReference type="PRINTS" id="PR00081">
    <property type="entry name" value="GDHRDH"/>
</dbReference>
<dbReference type="InterPro" id="IPR002347">
    <property type="entry name" value="SDR_fam"/>
</dbReference>
<name>A0AAN7UK14_9PEZI</name>
<dbReference type="GO" id="GO:0019748">
    <property type="term" value="P:secondary metabolic process"/>
    <property type="evidence" value="ECO:0007669"/>
    <property type="project" value="TreeGrafter"/>
</dbReference>
<dbReference type="EMBL" id="JAWHQM010000037">
    <property type="protein sequence ID" value="KAK5633975.1"/>
    <property type="molecule type" value="Genomic_DNA"/>
</dbReference>
<proteinExistence type="inferred from homology"/>
<evidence type="ECO:0000313" key="2">
    <source>
        <dbReference type="EMBL" id="KAK5633975.1"/>
    </source>
</evidence>
<evidence type="ECO:0008006" key="4">
    <source>
        <dbReference type="Google" id="ProtNLM"/>
    </source>
</evidence>
<dbReference type="InterPro" id="IPR051468">
    <property type="entry name" value="Fungal_SecMetab_SDRs"/>
</dbReference>
<sequence length="248" mass="27332">MSRASSGIGLETVGLLAQTRPELHILLGTRSVEKGAKALESLRATHGDSLKSDISLLEIDVTKIDTITAAKAHVESTFGKLDVLINNAGIIVTKPCDTLTNLRETFETNVFGPAVVTETFEPLLKKSASPRLIYVSSDQGSIGNRLDPDYKWYSLRGDYYRMSKAALNMLSACHRVNYAEWGCKVCAFNPDFCLTNLTGERGYEMRKKWGARDPKDPATALVDLALGKRDEDFTKMGIIDIDGSVRPW</sequence>
<dbReference type="Proteomes" id="UP001305414">
    <property type="component" value="Unassembled WGS sequence"/>
</dbReference>
<evidence type="ECO:0000256" key="1">
    <source>
        <dbReference type="ARBA" id="ARBA00006484"/>
    </source>
</evidence>
<dbReference type="AlphaFoldDB" id="A0AAN7UK14"/>
<dbReference type="Gene3D" id="3.40.50.720">
    <property type="entry name" value="NAD(P)-binding Rossmann-like Domain"/>
    <property type="match status" value="1"/>
</dbReference>
<organism evidence="2 3">
    <name type="scientific">Xylaria bambusicola</name>
    <dbReference type="NCBI Taxonomy" id="326684"/>
    <lineage>
        <taxon>Eukaryota</taxon>
        <taxon>Fungi</taxon>
        <taxon>Dikarya</taxon>
        <taxon>Ascomycota</taxon>
        <taxon>Pezizomycotina</taxon>
        <taxon>Sordariomycetes</taxon>
        <taxon>Xylariomycetidae</taxon>
        <taxon>Xylariales</taxon>
        <taxon>Xylariaceae</taxon>
        <taxon>Xylaria</taxon>
    </lineage>
</organism>
<dbReference type="PANTHER" id="PTHR43544:SF32">
    <property type="entry name" value="CHAIN DEHYDROGENASE, PUTATIVE (AFU_ORTHOLOGUE AFUA_5G01530)-RELATED"/>
    <property type="match status" value="1"/>
</dbReference>
<dbReference type="GO" id="GO:0005737">
    <property type="term" value="C:cytoplasm"/>
    <property type="evidence" value="ECO:0007669"/>
    <property type="project" value="TreeGrafter"/>
</dbReference>
<keyword evidence="3" id="KW-1185">Reference proteome</keyword>
<gene>
    <name evidence="2" type="ORF">RRF57_009689</name>
</gene>
<dbReference type="Pfam" id="PF00106">
    <property type="entry name" value="adh_short"/>
    <property type="match status" value="1"/>
</dbReference>